<feature type="compositionally biased region" description="Basic and acidic residues" evidence="1">
    <location>
        <begin position="878"/>
        <end position="889"/>
    </location>
</feature>
<feature type="compositionally biased region" description="Basic and acidic residues" evidence="1">
    <location>
        <begin position="470"/>
        <end position="515"/>
    </location>
</feature>
<dbReference type="GO" id="GO:0045202">
    <property type="term" value="C:synapse"/>
    <property type="evidence" value="ECO:0007669"/>
    <property type="project" value="TreeGrafter"/>
</dbReference>
<feature type="compositionally biased region" description="Basic and acidic residues" evidence="1">
    <location>
        <begin position="810"/>
        <end position="871"/>
    </location>
</feature>
<feature type="region of interest" description="Disordered" evidence="1">
    <location>
        <begin position="1866"/>
        <end position="1920"/>
    </location>
</feature>
<dbReference type="GO" id="GO:0016358">
    <property type="term" value="P:dendrite development"/>
    <property type="evidence" value="ECO:0007669"/>
    <property type="project" value="TreeGrafter"/>
</dbReference>
<dbReference type="InterPro" id="IPR026074">
    <property type="entry name" value="MAP1"/>
</dbReference>
<dbReference type="RefSeq" id="XP_022835266.1">
    <property type="nucleotide sequence ID" value="XM_022979498.1"/>
</dbReference>
<feature type="compositionally biased region" description="Basic and acidic residues" evidence="1">
    <location>
        <begin position="7"/>
        <end position="43"/>
    </location>
</feature>
<proteinExistence type="predicted"/>
<dbReference type="Proteomes" id="UP000301870">
    <property type="component" value="Unplaced"/>
</dbReference>
<dbReference type="OrthoDB" id="5371837at2759"/>
<sequence>MAPSPIKSDEKAPGPVKADEKAPSPIKPDEKAPSLVQAEEKAHSLMKSYEKAPSSVEPDEKTRSPVKTVEEAPSSVKADEKAPSPTKPDEKTPSPVEPDEKTPSPVKTDEKAPSLFKSEEPVKPDEKAPSLVQADEKAHSLIKSDEKAPSSVEPDEKTRSPVKSDEEAPSLIKPDEKAPSLVKADEKAPSPIKPAEKQPSPVQADEKAPSQIKPDEMAQSPVKADEETPSPVKPDETTPSAIKTDEKAPSPIKPDEKVPGLVEADEKAPSPIKPDEKAPSPVKADEKAPSPTKPDEKAPSPVEPDEKTPRPVKTDEKAPSPVKADEKAPSPTKPDEKAPSPVEPDEKTPSPVKPDEKAPSPVKADEKAPSPTKPDDKAPSPVEPDEKTPSPVKTDEEVPSLIKPEEPVKPDEKAPSPIKPDEKAPTPVKADEKAPSPVTPDENAPSLVKTDEKAPSPFKPDEEAPSVIIKPDEKAPSPVKADEKALSQIKPDEKALSPVEPDEKAPSSVKTDEKTPSLVKPDDEEVVDDKLEEKVPGPIKPDEKAPSPVEPDEKTPSPVKTDEKAPSPVKADEKAPSPIKHDEKAPSPVEPDEKSPSPVKRDEKATSPVKADEKAPSSVKTDEKTPSLVKPDDEEVVDDKLEEKVPGPIKPDEKAPSPVEPDEKTPSPVKTDEKAPSPVKADEKAPSPIKHDEKAPSPVEPDEKSPSPVKRDEKATSPVKADEKAPSSVKTDEKTPSPVKPDDEEVVDDKLEEKVPGPIKPDEKAPSPVEPDEKTPSPVKTDEKAPSPVEPDEKTPSPVKTDEEVPSLIKPEEPVKPDEKAPSPIKPDEKAPSPIKPDEKAPSPIKPDEKASTPVKADEKATSPVTHDEKAPSPITADGKDHSPVKPVEKAYSSVKPDEKMASSVMPDYKPIVDDVLEEKAPSAPKLDEKAPSPVKPDDIKPVADMFDEKVVGSSLKFQDKEETSFKSEEMSLDKEKLDNGYISPSISVQEVAYSFFDDAELEERLKDFKPMGDSEEKTVTQYLTVTERGVVIVRTFIITSIVQKYYSITRTTIIYKIVINTIEEDELPDGTKVRRTYKKTTLSDTKPSVEQLLQLCSLQMIDEEHHKETQEIVKKVIKPVELGVISVLPTPIPKESSAVEDGDFSIAFKPGEKEPKSVAPSQKADKKDISPTKAIEKAPIPMKPDDFEKLSITETGVDVVDDEDFESISRPIEDSTTKTEIVTEDGAMIQRKITVTTTTQEFINSAQTVKRIKTTIRTVVEDEHPDGSVIKKTSEKITLADESIVEETDNTDEADNAKIEEILSNLTPSEPEITEDVKIEEITENKIIIQRTIVTKIIKTKYSDIRGVPHKVKTETIVTTSDKYPDGTTKTTVDTSITITNFSIEEHLTKPHPEESTVSKQKPDTPDEKAARPAKLDEKATSPVKPDEKTPSSVQSDEVGSSPTKLDDKAPSPTKSDEKAPSSVKPDEKPPSPVKADEKVRSPIEHEKKVASPVKPDDKAPSLVKPDEKALSPVKPDEKALSLVKSDEKAPRSDKPDEKAPSSVKFDEEAPSPTMLDGKVPSPIKPDEKPSSPVKPDEKAPRPAKSDEKATSPVKPDEKAPSPTKPDEQAPSPVKPNEEVFSPSKLLEKEPKSDSEKDRRLEKSEGSTKEMQRKSKDDEKDIDEKEYLDEPTHITSGKMIPEKEISPKIEDITDHTVDDEIVPKSINIIETKLDKHPIDKKVDILDVDTDEKEIYEDGESVSEDSQVLEKVDDKHISVTTTKMQSLISQSEEMLKQEKMAISQSHHTIKPHDIKKRSIVDEKYTQEMIESITDTHTPIPHGSSSEDVSRETSLEEKYSFEGTEKSEKKSLKDKLYSDETLSHKVDSLTIDDSVTSTLKDTDSTRVHDDKTQELGSPKDEIPLSEASDSGVHSIPTDLGPSDEKIVVQAMKDSAVHLMESIHKAFEEDTVQQGIKTESIESLVRVSTPPTVPVSPLPKTPSSFQDVKISDGVQSEVTYDKSDGSEETITKVVHVGDDVLTQRISTSTEKVPKKTTTLADDESDLLSLMQNVGKIKTETDTVTKIIKEGENVVTQTITTVTTKEVISREDETPQNIKTTIETTTLSKGSDGSTTTTKDTQTLLSECSSSLRSTSSMDLYAKDRIDKDYLENEEKFEIRDLTDKRESSVPKDVESLKSFLSETDESDDNVEDTIIDTDVSKRIIKENNKDVMETVTTTTKKETIKVSDIKKLIRTTIETNVTKEHPDGSKDVQKNVEVKTEEIILDSSSNLDNILSEFVICGEPEESVTSKTEEIKQETFTIRRTIVTRIVKIKYANKQGVPKKLKTDTTITTTDDYPDGSSRTKVDSSTSLTDIDVEPVETLELQGMVLVEDKSVDSDQCEKSITINGKNALQIITTTTTKEILSNIDRTKRKLKTTVETVTETMLPDSTTEVTKDVKVSVSDIGIDAVDESLEGFESIGKPMEDTTTETEIVTEDGAIIKRKITITTTTQEFINTARTVKRIKTTIRTVVEDEHPDGSVIKKTSEKITLADESIVEATDDTDDAKIEEILNSFTPSEPEITEDVKTEEITENKIIIQRTIVTKIIKTKYSDSRGVPHKVKTETIVTTSDKYPDGTTKMTVDTSITITDVSIEEQLTKQKAHPDETKATKSEDKPSKPVVNGVHEEPELAKQILGKPKVTDKSPMEAETPIHDDESSSESSKVDSALKEFIPVGEPEISESSESVDVKEKDIIIKRIIVTKIIKTKYSDKQGNLRKLKTVTILTTTDKYPDGSARTIVESSTSVTDIEVETADDVDGFDPIGEPIEDTTTETKTITEDGIIIKRKITITTTVQEYTNGEQNIKRTKTTVRTVIEDEHPDGSVVTRASEKISLVDETLKAHEPTAEEQAEMKKLEAALKDLSPSGEPEISEDIDIEEIKEDGIQIKRIIVTKIVKTRYMDSQHVLKKLKIVKTVTTTDEYPDGAAKTTVDTSTSISEIKEDQKDIPSQHIVGYEQVGDVQINVETKHNLILRDGKELQQIITIKTTKEVLESQDGKKKVRTTVETESQIGLPDGNTEITRDKKVTLDDYKSETFYENLVGYIEIDKPKESVQTAEDSITENGIKIIRKITVITTAQEFENTVTRSRKIKTTTRTETEDEYPDGTVITKKKVTVTITDVTGHSYKKHEDVPERPDDLPISDTEVVESMTEDFDVKNEILQRGSITIRRKITIATKREFLASNDVNIKRVRTTVETTTVDEFPDGATETTKDVKITISEFQKTSDSDLQAALQGLEPTGKVKTSVDKKTNIIKSDHGEKITQTITTNVTKEELCHCKTNDVAVKTVTETITENAKDDGTVETTKDVRTQITYLPPGTGLDDWSPEELEEIEKQPVAQEERQILDNVPGDTQKPTDIKEKPESKPKKQRSPVGEITTDTETYTKVIKEGDNEITQTITVVTTKEVISPEKIKITVETTTVSKGSDGVTKTTKSTKTTISEFREEYEETVDTGESEKSFSKLSSKTGDMRSSSAASDDLDHPGISSPPSDISSRGSRAATHIWGTESSGMYYSDEDGQGSPSSTKSQIAHSPRSNLSFELDTAKSQHDLFEKPDPMSTSIYGQLPEDDSYKSSSHSEVTTTELLTSSARKMTEDFLTKERSEHQKHSDATFFKEADEHFEKAIEEHKKVSGSQVISNITAKYELDSKFHSSSSHSSKEESTITLKDIKSETKKVTESSSSSKQETKFEKSEVTSETSKPSKDPIESWGKPLGLPSPIGAPMQTDGKSTPKKQASSTVLNKNKINQEKSKEAKSRASESPSKKKAPAPVYMELTYVPHHGNSYYSAIEFFKRVRARYYVFSGTEPSKEIYNALLDAKKTWEDKDLEVTIIPTYDTDVLGYWVTENEEALEKYKIDLSPSASRCTINLQDHETSCAAYRLEF</sequence>
<feature type="compositionally biased region" description="Basic and acidic residues" evidence="1">
    <location>
        <begin position="1879"/>
        <end position="1901"/>
    </location>
</feature>
<feature type="compositionally biased region" description="Basic and acidic residues" evidence="1">
    <location>
        <begin position="77"/>
        <end position="166"/>
    </location>
</feature>
<feature type="compositionally biased region" description="Basic and acidic residues" evidence="1">
    <location>
        <begin position="3717"/>
        <end position="3738"/>
    </location>
</feature>
<name>A0A9J7EUQ8_SPOLT</name>
<reference evidence="3" key="1">
    <citation type="submission" date="2025-08" db="UniProtKB">
        <authorList>
            <consortium name="RefSeq"/>
        </authorList>
    </citation>
    <scope>IDENTIFICATION</scope>
    <source>
        <strain evidence="3">Ishihara</strain>
        <tissue evidence="3">Whole body</tissue>
    </source>
</reference>
<feature type="compositionally biased region" description="Basic and acidic residues" evidence="1">
    <location>
        <begin position="243"/>
        <end position="396"/>
    </location>
</feature>
<feature type="compositionally biased region" description="Basic and acidic residues" evidence="1">
    <location>
        <begin position="3575"/>
        <end position="3588"/>
    </location>
</feature>
<dbReference type="GO" id="GO:0000226">
    <property type="term" value="P:microtubule cytoskeleton organization"/>
    <property type="evidence" value="ECO:0007669"/>
    <property type="project" value="InterPro"/>
</dbReference>
<dbReference type="GO" id="GO:0007409">
    <property type="term" value="P:axonogenesis"/>
    <property type="evidence" value="ECO:0007669"/>
    <property type="project" value="TreeGrafter"/>
</dbReference>
<feature type="compositionally biased region" description="Basic and acidic residues" evidence="1">
    <location>
        <begin position="403"/>
        <end position="434"/>
    </location>
</feature>
<dbReference type="GO" id="GO:0005874">
    <property type="term" value="C:microtubule"/>
    <property type="evidence" value="ECO:0007669"/>
    <property type="project" value="InterPro"/>
</dbReference>
<feature type="compositionally biased region" description="Acidic residues" evidence="1">
    <location>
        <begin position="3478"/>
        <end position="3487"/>
    </location>
</feature>
<feature type="compositionally biased region" description="Basic and acidic residues" evidence="1">
    <location>
        <begin position="2677"/>
        <end position="2703"/>
    </location>
</feature>
<feature type="region of interest" description="Disordered" evidence="1">
    <location>
        <begin position="3680"/>
        <end position="3798"/>
    </location>
</feature>
<dbReference type="GO" id="GO:0030425">
    <property type="term" value="C:dendrite"/>
    <property type="evidence" value="ECO:0007669"/>
    <property type="project" value="TreeGrafter"/>
</dbReference>
<feature type="region of interest" description="Disordered" evidence="1">
    <location>
        <begin position="1"/>
        <end position="903"/>
    </location>
</feature>
<feature type="compositionally biased region" description="Polar residues" evidence="1">
    <location>
        <begin position="3758"/>
        <end position="3776"/>
    </location>
</feature>
<keyword evidence="2" id="KW-1185">Reference proteome</keyword>
<dbReference type="GO" id="GO:0031114">
    <property type="term" value="P:regulation of microtubule depolymerization"/>
    <property type="evidence" value="ECO:0007669"/>
    <property type="project" value="TreeGrafter"/>
</dbReference>
<feature type="compositionally biased region" description="Basic and acidic residues" evidence="1">
    <location>
        <begin position="1627"/>
        <end position="1673"/>
    </location>
</feature>
<feature type="compositionally biased region" description="Polar residues" evidence="1">
    <location>
        <begin position="1432"/>
        <end position="1445"/>
    </location>
</feature>
<feature type="compositionally biased region" description="Basic and acidic residues" evidence="1">
    <location>
        <begin position="1446"/>
        <end position="1549"/>
    </location>
</feature>
<feature type="region of interest" description="Disordered" evidence="1">
    <location>
        <begin position="3367"/>
        <end position="3414"/>
    </location>
</feature>
<gene>
    <name evidence="3" type="primary">LOC111362755</name>
</gene>
<evidence type="ECO:0000313" key="2">
    <source>
        <dbReference type="Proteomes" id="UP000301870"/>
    </source>
</evidence>
<evidence type="ECO:0000256" key="1">
    <source>
        <dbReference type="SAM" id="MobiDB-lite"/>
    </source>
</evidence>
<feature type="compositionally biased region" description="Low complexity" evidence="1">
    <location>
        <begin position="3517"/>
        <end position="3531"/>
    </location>
</feature>
<feature type="compositionally biased region" description="Basic and acidic residues" evidence="1">
    <location>
        <begin position="449"/>
        <end position="462"/>
    </location>
</feature>
<feature type="compositionally biased region" description="Basic and acidic residues" evidence="1">
    <location>
        <begin position="3777"/>
        <end position="3789"/>
    </location>
</feature>
<feature type="region of interest" description="Disordered" evidence="1">
    <location>
        <begin position="1147"/>
        <end position="1171"/>
    </location>
</feature>
<feature type="compositionally biased region" description="Basic and acidic residues" evidence="1">
    <location>
        <begin position="1385"/>
        <end position="1431"/>
    </location>
</feature>
<feature type="compositionally biased region" description="Basic and acidic residues" evidence="1">
    <location>
        <begin position="1566"/>
        <end position="1609"/>
    </location>
</feature>
<organism evidence="2 3">
    <name type="scientific">Spodoptera litura</name>
    <name type="common">Asian cotton leafworm</name>
    <dbReference type="NCBI Taxonomy" id="69820"/>
    <lineage>
        <taxon>Eukaryota</taxon>
        <taxon>Metazoa</taxon>
        <taxon>Ecdysozoa</taxon>
        <taxon>Arthropoda</taxon>
        <taxon>Hexapoda</taxon>
        <taxon>Insecta</taxon>
        <taxon>Pterygota</taxon>
        <taxon>Neoptera</taxon>
        <taxon>Endopterygota</taxon>
        <taxon>Lepidoptera</taxon>
        <taxon>Glossata</taxon>
        <taxon>Ditrysia</taxon>
        <taxon>Noctuoidea</taxon>
        <taxon>Noctuidae</taxon>
        <taxon>Amphipyrinae</taxon>
        <taxon>Spodoptera</taxon>
    </lineage>
</organism>
<dbReference type="PANTHER" id="PTHR13843">
    <property type="entry name" value="MICROTUBULE-ASSOCIATED PROTEIN"/>
    <property type="match status" value="1"/>
</dbReference>
<dbReference type="GO" id="GO:0005875">
    <property type="term" value="C:microtubule associated complex"/>
    <property type="evidence" value="ECO:0007669"/>
    <property type="project" value="TreeGrafter"/>
</dbReference>
<feature type="compositionally biased region" description="Basic and acidic residues" evidence="1">
    <location>
        <begin position="2634"/>
        <end position="2655"/>
    </location>
</feature>
<feature type="region of interest" description="Disordered" evidence="1">
    <location>
        <begin position="920"/>
        <end position="940"/>
    </location>
</feature>
<feature type="compositionally biased region" description="Low complexity" evidence="1">
    <location>
        <begin position="3606"/>
        <end position="3621"/>
    </location>
</feature>
<feature type="compositionally biased region" description="Basic and acidic residues" evidence="1">
    <location>
        <begin position="173"/>
        <end position="188"/>
    </location>
</feature>
<dbReference type="GO" id="GO:0005829">
    <property type="term" value="C:cytosol"/>
    <property type="evidence" value="ECO:0007669"/>
    <property type="project" value="TreeGrafter"/>
</dbReference>
<evidence type="ECO:0000313" key="3">
    <source>
        <dbReference type="RefSeq" id="XP_022835266.1"/>
    </source>
</evidence>
<protein>
    <submittedName>
        <fullName evidence="3">Microtubule-associated protein futsch-like isoform X1</fullName>
    </submittedName>
</protein>
<feature type="region of interest" description="Disordered" evidence="1">
    <location>
        <begin position="1811"/>
        <end position="1854"/>
    </location>
</feature>
<dbReference type="GO" id="GO:0003779">
    <property type="term" value="F:actin binding"/>
    <property type="evidence" value="ECO:0007669"/>
    <property type="project" value="TreeGrafter"/>
</dbReference>
<feature type="compositionally biased region" description="Basic and acidic residues" evidence="1">
    <location>
        <begin position="528"/>
        <end position="625"/>
    </location>
</feature>
<feature type="compositionally biased region" description="Basic and acidic residues" evidence="1">
    <location>
        <begin position="1681"/>
        <end position="1692"/>
    </location>
</feature>
<dbReference type="KEGG" id="sliu:111362755"/>
<feature type="compositionally biased region" description="Basic and acidic residues" evidence="1">
    <location>
        <begin position="748"/>
        <end position="803"/>
    </location>
</feature>
<feature type="compositionally biased region" description="Basic and acidic residues" evidence="1">
    <location>
        <begin position="3388"/>
        <end position="3400"/>
    </location>
</feature>
<dbReference type="GO" id="GO:0008017">
    <property type="term" value="F:microtubule binding"/>
    <property type="evidence" value="ECO:0007669"/>
    <property type="project" value="InterPro"/>
</dbReference>
<dbReference type="PANTHER" id="PTHR13843:SF12">
    <property type="entry name" value="ATPASE F1_V1_A1 COMPLEX ALPHA_BETA SUBUNIT NUCLEOTIDE-BINDING DOMAIN-CONTAINING PROTEIN"/>
    <property type="match status" value="1"/>
</dbReference>
<feature type="region of interest" description="Disordered" evidence="1">
    <location>
        <begin position="2633"/>
        <end position="2703"/>
    </location>
</feature>
<feature type="compositionally biased region" description="Polar residues" evidence="1">
    <location>
        <begin position="3553"/>
        <end position="3571"/>
    </location>
</feature>
<feature type="compositionally biased region" description="Low complexity" evidence="1">
    <location>
        <begin position="3463"/>
        <end position="3472"/>
    </location>
</feature>
<dbReference type="GeneID" id="111362755"/>
<feature type="compositionally biased region" description="Polar residues" evidence="1">
    <location>
        <begin position="1812"/>
        <end position="1826"/>
    </location>
</feature>
<accession>A0A9J7EUQ8</accession>
<feature type="compositionally biased region" description="Basic and acidic residues" evidence="1">
    <location>
        <begin position="3689"/>
        <end position="3709"/>
    </location>
</feature>
<feature type="region of interest" description="Disordered" evidence="1">
    <location>
        <begin position="1384"/>
        <end position="1692"/>
    </location>
</feature>
<feature type="compositionally biased region" description="Basic and acidic residues" evidence="1">
    <location>
        <begin position="1827"/>
        <end position="1854"/>
    </location>
</feature>
<dbReference type="GO" id="GO:0043025">
    <property type="term" value="C:neuronal cell body"/>
    <property type="evidence" value="ECO:0007669"/>
    <property type="project" value="TreeGrafter"/>
</dbReference>
<feature type="region of interest" description="Disordered" evidence="1">
    <location>
        <begin position="3455"/>
        <end position="3621"/>
    </location>
</feature>
<feature type="compositionally biased region" description="Basic and acidic residues" evidence="1">
    <location>
        <begin position="638"/>
        <end position="735"/>
    </location>
</feature>
<feature type="compositionally biased region" description="Basic and acidic residues" evidence="1">
    <location>
        <begin position="204"/>
        <end position="216"/>
    </location>
</feature>